<dbReference type="InterPro" id="IPR032675">
    <property type="entry name" value="LRR_dom_sf"/>
</dbReference>
<dbReference type="RefSeq" id="XP_025601259.1">
    <property type="nucleotide sequence ID" value="XM_025739037.1"/>
</dbReference>
<feature type="compositionally biased region" description="Basic and acidic residues" evidence="3">
    <location>
        <begin position="100"/>
        <end position="121"/>
    </location>
</feature>
<dbReference type="OrthoDB" id="1394818at2759"/>
<dbReference type="EMBL" id="KZ819284">
    <property type="protein sequence ID" value="PWO00981.1"/>
    <property type="molecule type" value="Genomic_DNA"/>
</dbReference>
<sequence length="1038" mass="109495">MISQFPQVLCELPSLEILDISRNKIRKLPADPGRLINLRVLSISNNRLRRLPAWLAHMRHLRILKVEQNPIEWPPPHISVMPAVPKLSLPLPGSVPGSTARDRREEKDAIANAKKKAEDRHMAGWIGQVKGWIKEHQEPVSSPAGGRREVARDPATGAGSDDEREVGQLLVLPVAESAPAEEAAEETALAESDKPVREPVVDEVDDANHSPSAPRAEADVEVQVEAEEDLQSAFVAQGTSARGEIVAPNSALPVLDVEHDTVDDSARPMLPATPPMALESAPGNAPRTIATPDQGPSGSEQLGGPTSDAQGAKPSGHGRNNSHSVGQPGNSSRRGVLRTKKSLPELRTFSSPLAFVRTESSESLESLSAGADEGRNESTLRRPFGPLRRPPLPQLHSANAETPSSSPSGSAPSGLRKLSLTSSFAAGSSSGGGSPLDALRRNDARPVIASPLRQIPTAGKMPPAPGADDSGAVEVERNSYFRRLSTLPPSTISKAVPDAVLKFVDATRGVLYALSQIHTALKQYILFATDERVSGQFRRVLDVASKSMGALINSLDRFDSLSRRGTPEPSVIRGVLIASRDSVATFRKVVSVLQLQLRALQSKADVRYTRTLLLMLYGSMAEVSTAWALMAPQVDAVLPYLAQAPSTSAGTPQHTSPATSTLPSIAEATSPNALKTARPNASIIVRGQRRRHAGSFSAQDVAQGATILPGSLPPFDADELASQRRRAPPASGTLPYATPSLPSAGFAGTDSAVEESVWSPNTPGPGAAQTAGVQGTHSMAAQQAQWGGVSAPAATMRFPGSARSVSESPLGARRAQRAASNASEARVPSMPITTATYAGQGRPVVDGHLIELVAQVTSVASGVWTSLLEHLASLGVRGAGPMSPTPESSIKATLSPSSARGPHSSDAFDDGSSSSSTGASRRLRELRELGVSTGELTRRLVSTLDKVQEDAEAEQEATGDSSFHVNAADGRRLWEESSHFVRAIISISMQVKAASVEHSFPRSIMRALAELTSGAKDLTLHLHFLAPPSSSTTSRAAP</sequence>
<dbReference type="SMART" id="SM00364">
    <property type="entry name" value="LRR_BAC"/>
    <property type="match status" value="2"/>
</dbReference>
<proteinExistence type="predicted"/>
<dbReference type="Gene3D" id="3.80.10.10">
    <property type="entry name" value="Ribonuclease Inhibitor"/>
    <property type="match status" value="1"/>
</dbReference>
<evidence type="ECO:0000256" key="2">
    <source>
        <dbReference type="ARBA" id="ARBA00022737"/>
    </source>
</evidence>
<feature type="region of interest" description="Disordered" evidence="3">
    <location>
        <begin position="710"/>
        <end position="779"/>
    </location>
</feature>
<evidence type="ECO:0008006" key="6">
    <source>
        <dbReference type="Google" id="ProtNLM"/>
    </source>
</evidence>
<dbReference type="SUPFAM" id="SSF52075">
    <property type="entry name" value="Outer arm dynein light chain 1"/>
    <property type="match status" value="1"/>
</dbReference>
<evidence type="ECO:0000313" key="4">
    <source>
        <dbReference type="EMBL" id="PWO00981.1"/>
    </source>
</evidence>
<dbReference type="GeneID" id="37266583"/>
<accession>A0A316ZGV3</accession>
<feature type="region of interest" description="Disordered" evidence="3">
    <location>
        <begin position="264"/>
        <end position="344"/>
    </location>
</feature>
<protein>
    <recommendedName>
        <fullName evidence="6">RAM signaling network component</fullName>
    </recommendedName>
</protein>
<feature type="compositionally biased region" description="Low complexity" evidence="3">
    <location>
        <begin position="817"/>
        <end position="826"/>
    </location>
</feature>
<dbReference type="Pfam" id="PF10428">
    <property type="entry name" value="SOG2"/>
    <property type="match status" value="1"/>
</dbReference>
<name>A0A316ZGV3_9BASI</name>
<dbReference type="GO" id="GO:0005737">
    <property type="term" value="C:cytoplasm"/>
    <property type="evidence" value="ECO:0007669"/>
    <property type="project" value="TreeGrafter"/>
</dbReference>
<keyword evidence="5" id="KW-1185">Reference proteome</keyword>
<feature type="compositionally biased region" description="Basic and acidic residues" evidence="3">
    <location>
        <begin position="191"/>
        <end position="200"/>
    </location>
</feature>
<dbReference type="InterPro" id="IPR050216">
    <property type="entry name" value="LRR_domain-containing"/>
</dbReference>
<feature type="compositionally biased region" description="Polar residues" evidence="3">
    <location>
        <begin position="885"/>
        <end position="898"/>
    </location>
</feature>
<dbReference type="PANTHER" id="PTHR48051">
    <property type="match status" value="1"/>
</dbReference>
<evidence type="ECO:0000256" key="3">
    <source>
        <dbReference type="SAM" id="MobiDB-lite"/>
    </source>
</evidence>
<keyword evidence="2" id="KW-0677">Repeat</keyword>
<dbReference type="STRING" id="58919.A0A316ZGV3"/>
<dbReference type="InterPro" id="IPR001611">
    <property type="entry name" value="Leu-rich_rpt"/>
</dbReference>
<evidence type="ECO:0000256" key="1">
    <source>
        <dbReference type="ARBA" id="ARBA00022614"/>
    </source>
</evidence>
<feature type="region of interest" description="Disordered" evidence="3">
    <location>
        <begin position="138"/>
        <end position="164"/>
    </location>
</feature>
<feature type="region of interest" description="Disordered" evidence="3">
    <location>
        <begin position="94"/>
        <end position="121"/>
    </location>
</feature>
<dbReference type="PANTHER" id="PTHR48051:SF46">
    <property type="entry name" value="LEUCINE RICH REPEAT-CONTAINING DOMAIN PROTEIN"/>
    <property type="match status" value="1"/>
</dbReference>
<feature type="region of interest" description="Disordered" evidence="3">
    <location>
        <begin position="879"/>
        <end position="928"/>
    </location>
</feature>
<organism evidence="4 5">
    <name type="scientific">Tilletiopsis washingtonensis</name>
    <dbReference type="NCBI Taxonomy" id="58919"/>
    <lineage>
        <taxon>Eukaryota</taxon>
        <taxon>Fungi</taxon>
        <taxon>Dikarya</taxon>
        <taxon>Basidiomycota</taxon>
        <taxon>Ustilaginomycotina</taxon>
        <taxon>Exobasidiomycetes</taxon>
        <taxon>Entylomatales</taxon>
        <taxon>Entylomatales incertae sedis</taxon>
        <taxon>Tilletiopsis</taxon>
    </lineage>
</organism>
<dbReference type="Pfam" id="PF13855">
    <property type="entry name" value="LRR_8"/>
    <property type="match status" value="1"/>
</dbReference>
<reference evidence="4 5" key="1">
    <citation type="journal article" date="2018" name="Mol. Biol. Evol.">
        <title>Broad Genomic Sampling Reveals a Smut Pathogenic Ancestry of the Fungal Clade Ustilaginomycotina.</title>
        <authorList>
            <person name="Kijpornyongpan T."/>
            <person name="Mondo S.J."/>
            <person name="Barry K."/>
            <person name="Sandor L."/>
            <person name="Lee J."/>
            <person name="Lipzen A."/>
            <person name="Pangilinan J."/>
            <person name="LaButti K."/>
            <person name="Hainaut M."/>
            <person name="Henrissat B."/>
            <person name="Grigoriev I.V."/>
            <person name="Spatafora J.W."/>
            <person name="Aime M.C."/>
        </authorList>
    </citation>
    <scope>NUCLEOTIDE SEQUENCE [LARGE SCALE GENOMIC DNA]</scope>
    <source>
        <strain evidence="4 5">MCA 4186</strain>
    </source>
</reference>
<dbReference type="SMART" id="SM00369">
    <property type="entry name" value="LRR_TYP"/>
    <property type="match status" value="2"/>
</dbReference>
<dbReference type="AlphaFoldDB" id="A0A316ZGV3"/>
<feature type="region of interest" description="Disordered" evidence="3">
    <location>
        <begin position="800"/>
        <end position="827"/>
    </location>
</feature>
<dbReference type="InterPro" id="IPR003591">
    <property type="entry name" value="Leu-rich_rpt_typical-subtyp"/>
</dbReference>
<feature type="region of interest" description="Disordered" evidence="3">
    <location>
        <begin position="177"/>
        <end position="219"/>
    </location>
</feature>
<feature type="region of interest" description="Disordered" evidence="3">
    <location>
        <begin position="358"/>
        <end position="416"/>
    </location>
</feature>
<keyword evidence="1" id="KW-0433">Leucine-rich repeat</keyword>
<dbReference type="InterPro" id="IPR019487">
    <property type="entry name" value="RAM_signalling_pathway_SOG2"/>
</dbReference>
<gene>
    <name evidence="4" type="ORF">FA09DRAFT_121766</name>
</gene>
<dbReference type="PROSITE" id="PS51450">
    <property type="entry name" value="LRR"/>
    <property type="match status" value="2"/>
</dbReference>
<feature type="compositionally biased region" description="Low complexity" evidence="3">
    <location>
        <begin position="403"/>
        <end position="416"/>
    </location>
</feature>
<feature type="compositionally biased region" description="Low complexity" evidence="3">
    <location>
        <begin position="177"/>
        <end position="190"/>
    </location>
</feature>
<evidence type="ECO:0000313" key="5">
    <source>
        <dbReference type="Proteomes" id="UP000245946"/>
    </source>
</evidence>
<feature type="compositionally biased region" description="Low complexity" evidence="3">
    <location>
        <begin position="910"/>
        <end position="920"/>
    </location>
</feature>
<dbReference type="Proteomes" id="UP000245946">
    <property type="component" value="Unassembled WGS sequence"/>
</dbReference>
<feature type="compositionally biased region" description="Polar residues" evidence="3">
    <location>
        <begin position="318"/>
        <end position="333"/>
    </location>
</feature>